<feature type="coiled-coil region" evidence="1">
    <location>
        <begin position="482"/>
        <end position="509"/>
    </location>
</feature>
<protein>
    <submittedName>
        <fullName evidence="3">RHTO0S03e10044g1_1</fullName>
    </submittedName>
</protein>
<name>A0A061ALU4_RHOTO</name>
<evidence type="ECO:0000256" key="2">
    <source>
        <dbReference type="SAM" id="MobiDB-lite"/>
    </source>
</evidence>
<feature type="compositionally biased region" description="Low complexity" evidence="2">
    <location>
        <begin position="383"/>
        <end position="402"/>
    </location>
</feature>
<sequence>MARPSGGEGHEGEPTDVYKAGAPAYSGRAVDPDVRFDASGLPFIDNPPSARRPTPRQARRVAVPVKKWALIWSDEQDGRRNGMWTAESGVKYSLVVDSKGLAVEEVSSDTRTEKVQQFGYNIEAVKVDVKRWPMPREGSEVVISCAFKATADVPRCVLSLELDVRHAAGFLPPDLEHIKAFFVSWQQKHGFPAEIDSTCAIAIPPAGVSLAARIPPPPDYDPLDSSTWVAAFPPVSAGQLKLYEDDAPVLLPSMGGPKKVDETETSGNEGRKGKKRTKGGVGGSTTKKKGTARKKLKTGGGSDAEANEQADYDREQALIEAALEAGEEVYSHTGRQKRRATIKKPVYTLPDLTTDSDFEPQPTKPAEPAASTLKTPAIRRRSSTTPAAASPPRSTTAASAVPPFNPPHSPFNGHAPPSLSPTAQPPPPNQPPAVSPEAFAALQARYNEMYAYLCHLGHGHADLVMRMCSSPAGEAANDGKVVKGMFQRVEEMDRRLESLEHAGEQMRVQEEAKLKKETMCEDASGSEAAGALRSDDTKRIAALESQVAAMIATVGTLWARVEALKAEREAT</sequence>
<accession>A0A061ALU4</accession>
<evidence type="ECO:0000256" key="1">
    <source>
        <dbReference type="SAM" id="Coils"/>
    </source>
</evidence>
<keyword evidence="1" id="KW-0175">Coiled coil</keyword>
<gene>
    <name evidence="3" type="ORF">RHTO0S_03e10044g</name>
</gene>
<dbReference type="AlphaFoldDB" id="A0A061ALU4"/>
<dbReference type="OrthoDB" id="2527212at2759"/>
<organism evidence="3">
    <name type="scientific">Rhodotorula toruloides</name>
    <name type="common">Yeast</name>
    <name type="synonym">Rhodosporidium toruloides</name>
    <dbReference type="NCBI Taxonomy" id="5286"/>
    <lineage>
        <taxon>Eukaryota</taxon>
        <taxon>Fungi</taxon>
        <taxon>Dikarya</taxon>
        <taxon>Basidiomycota</taxon>
        <taxon>Pucciniomycotina</taxon>
        <taxon>Microbotryomycetes</taxon>
        <taxon>Sporidiobolales</taxon>
        <taxon>Sporidiobolaceae</taxon>
        <taxon>Rhodotorula</taxon>
    </lineage>
</organism>
<feature type="region of interest" description="Disordered" evidence="2">
    <location>
        <begin position="1"/>
        <end position="24"/>
    </location>
</feature>
<evidence type="ECO:0000313" key="3">
    <source>
        <dbReference type="EMBL" id="CDR38486.1"/>
    </source>
</evidence>
<feature type="region of interest" description="Disordered" evidence="2">
    <location>
        <begin position="251"/>
        <end position="309"/>
    </location>
</feature>
<feature type="compositionally biased region" description="Pro residues" evidence="2">
    <location>
        <begin position="423"/>
        <end position="434"/>
    </location>
</feature>
<reference evidence="3" key="1">
    <citation type="journal article" date="2014" name="Genome Announc.">
        <title>Draft genome sequence of Rhodosporidium toruloides CECT1137, an oleaginous yeast of biotechnological interest.</title>
        <authorList>
            <person name="Morin N."/>
            <person name="Calcas X."/>
            <person name="Devillers H."/>
            <person name="Durrens P."/>
            <person name="Sherman D.J."/>
            <person name="Nicaud J.-M."/>
            <person name="Neuveglise C."/>
        </authorList>
    </citation>
    <scope>NUCLEOTIDE SEQUENCE</scope>
    <source>
        <strain evidence="3">CECT1137</strain>
    </source>
</reference>
<dbReference type="EMBL" id="LK052938">
    <property type="protein sequence ID" value="CDR38486.1"/>
    <property type="molecule type" value="Genomic_DNA"/>
</dbReference>
<feature type="compositionally biased region" description="Basic residues" evidence="2">
    <location>
        <begin position="286"/>
        <end position="297"/>
    </location>
</feature>
<feature type="region of interest" description="Disordered" evidence="2">
    <location>
        <begin position="350"/>
        <end position="435"/>
    </location>
</feature>
<proteinExistence type="predicted"/>